<dbReference type="PANTHER" id="PTHR23124">
    <property type="entry name" value="C-TYPE LECTIN DOMAIN-CONTAINING PROTEIN-RELATED-RELATED"/>
    <property type="match status" value="1"/>
</dbReference>
<proteinExistence type="predicted"/>
<feature type="region of interest" description="Disordered" evidence="1">
    <location>
        <begin position="26"/>
        <end position="69"/>
    </location>
</feature>
<name>G0NQM0_CAEBE</name>
<dbReference type="PANTHER" id="PTHR23124:SF148">
    <property type="entry name" value="C-TYPE LECTIN DOMAIN-CONTAINING PROTEIN-RELATED"/>
    <property type="match status" value="1"/>
</dbReference>
<feature type="domain" description="C-type lectin" evidence="3">
    <location>
        <begin position="79"/>
        <end position="211"/>
    </location>
</feature>
<evidence type="ECO:0000313" key="4">
    <source>
        <dbReference type="EMBL" id="EGT35801.1"/>
    </source>
</evidence>
<feature type="chain" id="PRO_5003406166" description="C-type lectin domain-containing protein" evidence="2">
    <location>
        <begin position="19"/>
        <end position="247"/>
    </location>
</feature>
<dbReference type="OMA" id="YSSEAQC"/>
<keyword evidence="5" id="KW-1185">Reference proteome</keyword>
<evidence type="ECO:0000256" key="2">
    <source>
        <dbReference type="SAM" id="SignalP"/>
    </source>
</evidence>
<dbReference type="SMART" id="SM00034">
    <property type="entry name" value="CLECT"/>
    <property type="match status" value="1"/>
</dbReference>
<dbReference type="InParanoid" id="G0NQM0"/>
<dbReference type="PROSITE" id="PS50041">
    <property type="entry name" value="C_TYPE_LECTIN_2"/>
    <property type="match status" value="1"/>
</dbReference>
<sequence length="247" mass="27297">MLLRFSIFSLLLLHLVSSIFIKEPYGSDSESRERSYSGRRRHKHKYYDGGYYDDDDNRPPRPPPRPTCEDGWTFFQRPSGGWCMKVYPGTLNQYNSETMCGSQGAVLSGLQNIAEVNWLVSSALTVIAPQTSGGVWIGTRRRPECIGSGQTATCTKTNTFYWTDNSTTGIEGMIFQQGEPNNGNSPNGQQDCALMTVATTPTINAVSTYWSGQMDDIMCIASGTINWPSGTLPRANRAYVCGKKAGR</sequence>
<dbReference type="EMBL" id="GL379926">
    <property type="protein sequence ID" value="EGT35801.1"/>
    <property type="molecule type" value="Genomic_DNA"/>
</dbReference>
<dbReference type="OrthoDB" id="5860413at2759"/>
<accession>G0NQM0</accession>
<dbReference type="InterPro" id="IPR016186">
    <property type="entry name" value="C-type_lectin-like/link_sf"/>
</dbReference>
<keyword evidence="2" id="KW-0732">Signal</keyword>
<reference evidence="5" key="1">
    <citation type="submission" date="2011-07" db="EMBL/GenBank/DDBJ databases">
        <authorList>
            <consortium name="Caenorhabditis brenneri Sequencing and Analysis Consortium"/>
            <person name="Wilson R.K."/>
        </authorList>
    </citation>
    <scope>NUCLEOTIDE SEQUENCE [LARGE SCALE GENOMIC DNA]</scope>
    <source>
        <strain evidence="5">PB2801</strain>
    </source>
</reference>
<dbReference type="Gene3D" id="3.10.100.10">
    <property type="entry name" value="Mannose-Binding Protein A, subunit A"/>
    <property type="match status" value="1"/>
</dbReference>
<dbReference type="InterPro" id="IPR001304">
    <property type="entry name" value="C-type_lectin-like"/>
</dbReference>
<dbReference type="AlphaFoldDB" id="G0NQM0"/>
<dbReference type="HOGENOM" id="CLU_058687_2_0_1"/>
<dbReference type="CDD" id="cd00037">
    <property type="entry name" value="CLECT"/>
    <property type="match status" value="1"/>
</dbReference>
<protein>
    <recommendedName>
        <fullName evidence="3">C-type lectin domain-containing protein</fullName>
    </recommendedName>
</protein>
<dbReference type="FunCoup" id="G0NQM0">
    <property type="interactions" value="6"/>
</dbReference>
<evidence type="ECO:0000313" key="5">
    <source>
        <dbReference type="Proteomes" id="UP000008068"/>
    </source>
</evidence>
<dbReference type="STRING" id="135651.G0NQM0"/>
<feature type="signal peptide" evidence="2">
    <location>
        <begin position="1"/>
        <end position="18"/>
    </location>
</feature>
<dbReference type="InterPro" id="IPR016187">
    <property type="entry name" value="CTDL_fold"/>
</dbReference>
<dbReference type="Proteomes" id="UP000008068">
    <property type="component" value="Unassembled WGS sequence"/>
</dbReference>
<evidence type="ECO:0000259" key="3">
    <source>
        <dbReference type="PROSITE" id="PS50041"/>
    </source>
</evidence>
<organism evidence="5">
    <name type="scientific">Caenorhabditis brenneri</name>
    <name type="common">Nematode worm</name>
    <dbReference type="NCBI Taxonomy" id="135651"/>
    <lineage>
        <taxon>Eukaryota</taxon>
        <taxon>Metazoa</taxon>
        <taxon>Ecdysozoa</taxon>
        <taxon>Nematoda</taxon>
        <taxon>Chromadorea</taxon>
        <taxon>Rhabditida</taxon>
        <taxon>Rhabditina</taxon>
        <taxon>Rhabditomorpha</taxon>
        <taxon>Rhabditoidea</taxon>
        <taxon>Rhabditidae</taxon>
        <taxon>Peloderinae</taxon>
        <taxon>Caenorhabditis</taxon>
    </lineage>
</organism>
<dbReference type="eggNOG" id="KOG4297">
    <property type="taxonomic scope" value="Eukaryota"/>
</dbReference>
<dbReference type="SUPFAM" id="SSF56436">
    <property type="entry name" value="C-type lectin-like"/>
    <property type="match status" value="1"/>
</dbReference>
<evidence type="ECO:0000256" key="1">
    <source>
        <dbReference type="SAM" id="MobiDB-lite"/>
    </source>
</evidence>
<gene>
    <name evidence="4" type="ORF">CAEBREN_03026</name>
</gene>